<comment type="caution">
    <text evidence="6">The sequence shown here is derived from an EMBL/GenBank/DDBJ whole genome shotgun (WGS) entry which is preliminary data.</text>
</comment>
<evidence type="ECO:0000256" key="2">
    <source>
        <dbReference type="ARBA" id="ARBA00022692"/>
    </source>
</evidence>
<dbReference type="AlphaFoldDB" id="X1SQN1"/>
<sequence length="106" mass="12008">EFPFDSPVAHTELADGWLVEYGGWRYALIHLGERFGAFFIGGLIVTLFLGGPYLWDTTSLNPYLGFFIHLVTFAVNTLALPSRVITYSFFINNFIGNFPFFFLLNG</sequence>
<keyword evidence="3 5" id="KW-1133">Transmembrane helix</keyword>
<organism evidence="6">
    <name type="scientific">marine sediment metagenome</name>
    <dbReference type="NCBI Taxonomy" id="412755"/>
    <lineage>
        <taxon>unclassified sequences</taxon>
        <taxon>metagenomes</taxon>
        <taxon>ecological metagenomes</taxon>
    </lineage>
</organism>
<name>X1SQN1_9ZZZZ</name>
<accession>X1SQN1</accession>
<dbReference type="InterPro" id="IPR001694">
    <property type="entry name" value="NADH_UbQ_OxRdtase_su1/FPO"/>
</dbReference>
<dbReference type="GO" id="GO:0016020">
    <property type="term" value="C:membrane"/>
    <property type="evidence" value="ECO:0007669"/>
    <property type="project" value="UniProtKB-SubCell"/>
</dbReference>
<keyword evidence="4 5" id="KW-0472">Membrane</keyword>
<gene>
    <name evidence="6" type="ORF">S12H4_33054</name>
</gene>
<feature type="transmembrane region" description="Helical" evidence="5">
    <location>
        <begin position="35"/>
        <end position="55"/>
    </location>
</feature>
<evidence type="ECO:0000256" key="3">
    <source>
        <dbReference type="ARBA" id="ARBA00022989"/>
    </source>
</evidence>
<evidence type="ECO:0000256" key="4">
    <source>
        <dbReference type="ARBA" id="ARBA00023136"/>
    </source>
</evidence>
<feature type="non-terminal residue" evidence="6">
    <location>
        <position position="1"/>
    </location>
</feature>
<dbReference type="EMBL" id="BARW01019446">
    <property type="protein sequence ID" value="GAI95392.1"/>
    <property type="molecule type" value="Genomic_DNA"/>
</dbReference>
<reference evidence="6" key="1">
    <citation type="journal article" date="2014" name="Front. Microbiol.">
        <title>High frequency of phylogenetically diverse reductive dehalogenase-homologous genes in deep subseafloor sedimentary metagenomes.</title>
        <authorList>
            <person name="Kawai M."/>
            <person name="Futagami T."/>
            <person name="Toyoda A."/>
            <person name="Takaki Y."/>
            <person name="Nishi S."/>
            <person name="Hori S."/>
            <person name="Arai W."/>
            <person name="Tsubouchi T."/>
            <person name="Morono Y."/>
            <person name="Uchiyama I."/>
            <person name="Ito T."/>
            <person name="Fujiyama A."/>
            <person name="Inagaki F."/>
            <person name="Takami H."/>
        </authorList>
    </citation>
    <scope>NUCLEOTIDE SEQUENCE</scope>
    <source>
        <strain evidence="6">Expedition CK06-06</strain>
    </source>
</reference>
<feature type="transmembrane region" description="Helical" evidence="5">
    <location>
        <begin position="87"/>
        <end position="104"/>
    </location>
</feature>
<feature type="transmembrane region" description="Helical" evidence="5">
    <location>
        <begin position="61"/>
        <end position="80"/>
    </location>
</feature>
<evidence type="ECO:0000256" key="5">
    <source>
        <dbReference type="SAM" id="Phobius"/>
    </source>
</evidence>
<dbReference type="Pfam" id="PF00146">
    <property type="entry name" value="NADHdh"/>
    <property type="match status" value="1"/>
</dbReference>
<keyword evidence="2 5" id="KW-0812">Transmembrane</keyword>
<comment type="subcellular location">
    <subcellularLocation>
        <location evidence="1">Membrane</location>
        <topology evidence="1">Multi-pass membrane protein</topology>
    </subcellularLocation>
</comment>
<evidence type="ECO:0000313" key="6">
    <source>
        <dbReference type="EMBL" id="GAI95392.1"/>
    </source>
</evidence>
<evidence type="ECO:0000256" key="1">
    <source>
        <dbReference type="ARBA" id="ARBA00004141"/>
    </source>
</evidence>
<protein>
    <submittedName>
        <fullName evidence="6">Uncharacterized protein</fullName>
    </submittedName>
</protein>
<proteinExistence type="predicted"/>